<dbReference type="InterPro" id="IPR036908">
    <property type="entry name" value="RlpA-like_sf"/>
</dbReference>
<comment type="function">
    <text evidence="3">Lytic transglycosylase with a strong preference for naked glycan strands that lack stem peptides.</text>
</comment>
<dbReference type="AlphaFoldDB" id="A0A0F5IZF7"/>
<dbReference type="InterPro" id="IPR009009">
    <property type="entry name" value="RlpA-like_DPBB"/>
</dbReference>
<evidence type="ECO:0000313" key="7">
    <source>
        <dbReference type="Proteomes" id="UP000033035"/>
    </source>
</evidence>
<protein>
    <recommendedName>
        <fullName evidence="3">Probable endolytic peptidoglycan transglycosylase RlpA</fullName>
        <ecNumber evidence="3">4.2.2.-</ecNumber>
    </recommendedName>
</protein>
<dbReference type="GO" id="GO:0071555">
    <property type="term" value="P:cell wall organization"/>
    <property type="evidence" value="ECO:0007669"/>
    <property type="project" value="UniProtKB-KW"/>
</dbReference>
<dbReference type="GO" id="GO:0008932">
    <property type="term" value="F:lytic endotransglycosylase activity"/>
    <property type="evidence" value="ECO:0007669"/>
    <property type="project" value="UniProtKB-UniRule"/>
</dbReference>
<comment type="similarity">
    <text evidence="3 4">Belongs to the RlpA family.</text>
</comment>
<sequence length="154" mass="17589">MPFRLIHIALLFIALQSIGGAWGQEEGLASYYHERFHGRKSSSGRIHDKNELVAAHRTYPFGTFLRITNLDNMKSVIVCVTDRGPHRKGRIIDVSSSAAKLLGFKKKGIARVRLEEVPCAIDLRYLDLIYPKCPAYLDTDHLQPTPPYRMKIRR</sequence>
<keyword evidence="1 3" id="KW-0456">Lyase</keyword>
<keyword evidence="7" id="KW-1185">Reference proteome</keyword>
<dbReference type="InterPro" id="IPR034718">
    <property type="entry name" value="RlpA"/>
</dbReference>
<organism evidence="6 7">
    <name type="scientific">Parabacteroides gordonii MS-1 = DSM 23371</name>
    <dbReference type="NCBI Taxonomy" id="1203610"/>
    <lineage>
        <taxon>Bacteria</taxon>
        <taxon>Pseudomonadati</taxon>
        <taxon>Bacteroidota</taxon>
        <taxon>Bacteroidia</taxon>
        <taxon>Bacteroidales</taxon>
        <taxon>Tannerellaceae</taxon>
        <taxon>Parabacteroides</taxon>
    </lineage>
</organism>
<dbReference type="EMBL" id="AQHW01000020">
    <property type="protein sequence ID" value="KKB50580.1"/>
    <property type="molecule type" value="Genomic_DNA"/>
</dbReference>
<evidence type="ECO:0000256" key="4">
    <source>
        <dbReference type="RuleBase" id="RU003495"/>
    </source>
</evidence>
<name>A0A0F5IZF7_9BACT</name>
<gene>
    <name evidence="3" type="primary">rlpA</name>
    <name evidence="6" type="ORF">HMPREF1536_04116</name>
</gene>
<dbReference type="Pfam" id="PF03330">
    <property type="entry name" value="DPBB_1"/>
    <property type="match status" value="1"/>
</dbReference>
<dbReference type="NCBIfam" id="TIGR00413">
    <property type="entry name" value="rlpA"/>
    <property type="match status" value="1"/>
</dbReference>
<evidence type="ECO:0000256" key="3">
    <source>
        <dbReference type="HAMAP-Rule" id="MF_02071"/>
    </source>
</evidence>
<dbReference type="SUPFAM" id="SSF50685">
    <property type="entry name" value="Barwin-like endoglucanases"/>
    <property type="match status" value="1"/>
</dbReference>
<evidence type="ECO:0000256" key="2">
    <source>
        <dbReference type="ARBA" id="ARBA00023316"/>
    </source>
</evidence>
<proteinExistence type="inferred from homology"/>
<evidence type="ECO:0000256" key="1">
    <source>
        <dbReference type="ARBA" id="ARBA00023239"/>
    </source>
</evidence>
<dbReference type="PANTHER" id="PTHR34183">
    <property type="entry name" value="ENDOLYTIC PEPTIDOGLYCAN TRANSGLYCOSYLASE RLPA"/>
    <property type="match status" value="1"/>
</dbReference>
<keyword evidence="2 3" id="KW-0961">Cell wall biogenesis/degradation</keyword>
<dbReference type="InterPro" id="IPR012997">
    <property type="entry name" value="RplA"/>
</dbReference>
<dbReference type="HAMAP" id="MF_02071">
    <property type="entry name" value="RlpA"/>
    <property type="match status" value="1"/>
</dbReference>
<dbReference type="HOGENOM" id="CLU_042923_7_2_10"/>
<dbReference type="EC" id="4.2.2.-" evidence="3"/>
<evidence type="ECO:0000259" key="5">
    <source>
        <dbReference type="Pfam" id="PF03330"/>
    </source>
</evidence>
<evidence type="ECO:0000313" key="6">
    <source>
        <dbReference type="EMBL" id="KKB50580.1"/>
    </source>
</evidence>
<reference evidence="6 7" key="1">
    <citation type="submission" date="2013-04" db="EMBL/GenBank/DDBJ databases">
        <title>The Genome Sequence of Parabacteroides gordonii DSM 23371.</title>
        <authorList>
            <consortium name="The Broad Institute Genomics Platform"/>
            <person name="Earl A."/>
            <person name="Ward D."/>
            <person name="Feldgarden M."/>
            <person name="Gevers D."/>
            <person name="Martens E."/>
            <person name="Sakamoto M."/>
            <person name="Benno Y."/>
            <person name="Suzuki N."/>
            <person name="Matsunaga N."/>
            <person name="Koshihara K."/>
            <person name="Seki M."/>
            <person name="Komiya H."/>
            <person name="Walker B."/>
            <person name="Young S."/>
            <person name="Zeng Q."/>
            <person name="Gargeya S."/>
            <person name="Fitzgerald M."/>
            <person name="Haas B."/>
            <person name="Abouelleil A."/>
            <person name="Allen A.W."/>
            <person name="Alvarado L."/>
            <person name="Arachchi H.M."/>
            <person name="Berlin A.M."/>
            <person name="Chapman S.B."/>
            <person name="Gainer-Dewar J."/>
            <person name="Goldberg J."/>
            <person name="Griggs A."/>
            <person name="Gujja S."/>
            <person name="Hansen M."/>
            <person name="Howarth C."/>
            <person name="Imamovic A."/>
            <person name="Ireland A."/>
            <person name="Larimer J."/>
            <person name="McCowan C."/>
            <person name="Murphy C."/>
            <person name="Pearson M."/>
            <person name="Poon T.W."/>
            <person name="Priest M."/>
            <person name="Roberts A."/>
            <person name="Saif S."/>
            <person name="Shea T."/>
            <person name="Sisk P."/>
            <person name="Sykes S."/>
            <person name="Wortman J."/>
            <person name="Nusbaum C."/>
            <person name="Birren B."/>
        </authorList>
    </citation>
    <scope>NUCLEOTIDE SEQUENCE [LARGE SCALE GENOMIC DNA]</scope>
    <source>
        <strain evidence="6 7">MS-1</strain>
    </source>
</reference>
<dbReference type="PANTHER" id="PTHR34183:SF1">
    <property type="entry name" value="ENDOLYTIC PEPTIDOGLYCAN TRANSGLYCOSYLASE RLPA"/>
    <property type="match status" value="1"/>
</dbReference>
<dbReference type="GO" id="GO:0000270">
    <property type="term" value="P:peptidoglycan metabolic process"/>
    <property type="evidence" value="ECO:0007669"/>
    <property type="project" value="UniProtKB-UniRule"/>
</dbReference>
<keyword evidence="6" id="KW-0449">Lipoprotein</keyword>
<dbReference type="Gene3D" id="2.40.40.10">
    <property type="entry name" value="RlpA-like domain"/>
    <property type="match status" value="1"/>
</dbReference>
<dbReference type="PATRIC" id="fig|1203610.3.peg.4194"/>
<dbReference type="CDD" id="cd22268">
    <property type="entry name" value="DPBB_RlpA-like"/>
    <property type="match status" value="1"/>
</dbReference>
<dbReference type="Proteomes" id="UP000033035">
    <property type="component" value="Unassembled WGS sequence"/>
</dbReference>
<dbReference type="RefSeq" id="WP_028729355.1">
    <property type="nucleotide sequence ID" value="NZ_KE386763.1"/>
</dbReference>
<feature type="domain" description="RlpA-like protein double-psi beta-barrel" evidence="5">
    <location>
        <begin position="25"/>
        <end position="113"/>
    </location>
</feature>
<accession>A0A0F5IZF7</accession>
<dbReference type="STRING" id="1203610.HMPREF1536_04116"/>
<comment type="caution">
    <text evidence="6">The sequence shown here is derived from an EMBL/GenBank/DDBJ whole genome shotgun (WGS) entry which is preliminary data.</text>
</comment>